<evidence type="ECO:0000313" key="3">
    <source>
        <dbReference type="EMBL" id="CAE0700188.1"/>
    </source>
</evidence>
<keyword evidence="5" id="KW-1185">Reference proteome</keyword>
<dbReference type="PANTHER" id="PTHR13318">
    <property type="entry name" value="PARTNER OF PAIRED, ISOFORM B-RELATED"/>
    <property type="match status" value="1"/>
</dbReference>
<dbReference type="Proteomes" id="UP000789595">
    <property type="component" value="Unassembled WGS sequence"/>
</dbReference>
<feature type="region of interest" description="Disordered" evidence="1">
    <location>
        <begin position="1181"/>
        <end position="1238"/>
    </location>
</feature>
<evidence type="ECO:0000313" key="4">
    <source>
        <dbReference type="EMBL" id="CAH0364623.1"/>
    </source>
</evidence>
<dbReference type="SMART" id="SM00015">
    <property type="entry name" value="IQ"/>
    <property type="match status" value="4"/>
</dbReference>
<dbReference type="AlphaFoldDB" id="A0A7S4A0T5"/>
<evidence type="ECO:0000313" key="5">
    <source>
        <dbReference type="Proteomes" id="UP000789595"/>
    </source>
</evidence>
<dbReference type="Pfam" id="PF25372">
    <property type="entry name" value="DUF7885"/>
    <property type="match status" value="1"/>
</dbReference>
<evidence type="ECO:0000259" key="2">
    <source>
        <dbReference type="Pfam" id="PF25372"/>
    </source>
</evidence>
<proteinExistence type="predicted"/>
<reference evidence="4" key="2">
    <citation type="submission" date="2021-11" db="EMBL/GenBank/DDBJ databases">
        <authorList>
            <consortium name="Genoscope - CEA"/>
            <person name="William W."/>
        </authorList>
    </citation>
    <scope>NUCLEOTIDE SEQUENCE</scope>
</reference>
<dbReference type="CDD" id="cd20404">
    <property type="entry name" value="Tudor_Agenet_AtEML-like"/>
    <property type="match status" value="1"/>
</dbReference>
<dbReference type="GO" id="GO:0019005">
    <property type="term" value="C:SCF ubiquitin ligase complex"/>
    <property type="evidence" value="ECO:0007669"/>
    <property type="project" value="TreeGrafter"/>
</dbReference>
<accession>A0A7S4A0T5</accession>
<organism evidence="3">
    <name type="scientific">Pelagomonas calceolata</name>
    <dbReference type="NCBI Taxonomy" id="35677"/>
    <lineage>
        <taxon>Eukaryota</taxon>
        <taxon>Sar</taxon>
        <taxon>Stramenopiles</taxon>
        <taxon>Ochrophyta</taxon>
        <taxon>Pelagophyceae</taxon>
        <taxon>Pelagomonadales</taxon>
        <taxon>Pelagomonadaceae</taxon>
        <taxon>Pelagomonas</taxon>
    </lineage>
</organism>
<dbReference type="InterPro" id="IPR006553">
    <property type="entry name" value="Leu-rich_rpt_Cys-con_subtyp"/>
</dbReference>
<dbReference type="PANTHER" id="PTHR13318:SF105">
    <property type="entry name" value="F-BOX_LRR-REPEAT PROTEIN 3"/>
    <property type="match status" value="1"/>
</dbReference>
<gene>
    <name evidence="3" type="ORF">PCAL00307_LOCUS15624</name>
    <name evidence="4" type="ORF">PECAL_1P09950</name>
</gene>
<dbReference type="InterPro" id="IPR057207">
    <property type="entry name" value="FBXL15_LRR"/>
</dbReference>
<dbReference type="SUPFAM" id="SSF52047">
    <property type="entry name" value="RNI-like"/>
    <property type="match status" value="1"/>
</dbReference>
<dbReference type="Gene3D" id="3.80.10.10">
    <property type="entry name" value="Ribonuclease Inhibitor"/>
    <property type="match status" value="2"/>
</dbReference>
<feature type="compositionally biased region" description="Polar residues" evidence="1">
    <location>
        <begin position="1202"/>
        <end position="1238"/>
    </location>
</feature>
<feature type="domain" description="F-box/LRR-repeat protein 15-like leucin rich repeat" evidence="2">
    <location>
        <begin position="261"/>
        <end position="403"/>
    </location>
</feature>
<dbReference type="EMBL" id="CAKKNE010000001">
    <property type="protein sequence ID" value="CAH0364623.1"/>
    <property type="molecule type" value="Genomic_DNA"/>
</dbReference>
<protein>
    <recommendedName>
        <fullName evidence="2">F-box/LRR-repeat protein 15-like leucin rich repeat domain-containing protein</fullName>
    </recommendedName>
</protein>
<name>A0A7S4A0T5_9STRA</name>
<dbReference type="PROSITE" id="PS50096">
    <property type="entry name" value="IQ"/>
    <property type="match status" value="1"/>
</dbReference>
<reference evidence="3" key="1">
    <citation type="submission" date="2021-01" db="EMBL/GenBank/DDBJ databases">
        <authorList>
            <person name="Corre E."/>
            <person name="Pelletier E."/>
            <person name="Niang G."/>
            <person name="Scheremetjew M."/>
            <person name="Finn R."/>
            <person name="Kale V."/>
            <person name="Holt S."/>
            <person name="Cochrane G."/>
            <person name="Meng A."/>
            <person name="Brown T."/>
            <person name="Cohen L."/>
        </authorList>
    </citation>
    <scope>NUCLEOTIDE SEQUENCE</scope>
    <source>
        <strain evidence="3">CCMP1756</strain>
    </source>
</reference>
<dbReference type="OrthoDB" id="2153609at2759"/>
<dbReference type="InterPro" id="IPR000048">
    <property type="entry name" value="IQ_motif_EF-hand-BS"/>
</dbReference>
<sequence>MAQGHRDALAVARGTAWDHGYRLGMRMAEEARNPLPPKRALKPSTRKLLAAFPPAAEEVDLRKELDGLSDAALWEGACALAEDAARADQRRALETGEEAYPPGGAVADWCQQFLEGTSDNIKDGCAWTYPKPATRGKSVTLAGWKGLRLEPLRALSLALGDSLTAADLSQTSLTDNDVQAFCARLFALRTLKMRDCENVTNQSCMKISQCIHECLTQLDVSGCTQLNSDACGWLGGIVGVGAAKCHKLLSLDISRCPLVKDDALANLAQGCKRLQMLSVAKCERVTDAGVISLSKGCASLKILDVSDCQLVGDKAFRSLGFRCHRMTTVLAPRAGLLKNTSIRALAQGCPGLTCLDVAGAQHLSESVFGELCSGALGMRYLNVTGCEEVTSSGLKALIKGKSLLKGAGTVVEARAFFGFCPREDATSVELTEAQQLLEERSCREIVAYFRAYRRRCKASDARVELRLHGASRKIARKCMAWLRRRRQANKERLKRREFYTRELQRFWRGYCGRRDIWNAKEYQRLLKLHTNQVIGFQACYRGYKIRLVDPAGCLPAIRRLRAQLKKYRRDVASTKIQAAGRGVRARRKALVMSQIKLRNERDERVAAAIIQSILRALHARHEVIRLRLRRERLAALHDHAARVVTKFMKWAGGQSLMARLQAIMERKRRLQEGASLVMERCTRGLFGRQRARRRRKFMAMLNAQVTVIQKCYRGSRVMDWRNLRMNHIARHVYARRDFEQAQRALNRQKKFEAWQAELAKDSCSDSDGDAGGELGAEWVERRNLDGGLVWVHNETGEIVTVDPRTDPVDAELIGCSVRVFWPLEEQWFEGVLARFHRRRRKYRVEYIDGDHEWIDVDEAADRLQLYDASGSWSDFNVAVRPALAERQNKRAEKADIKVRARRLEEETRAWTVLPEKESDDEYDDDDDEAALERARAKMEVAKVGKRERWTNSLTGEIRFLGQEAAFWMESRDADKNFCFEHGETGERVYYDPRFAKDTDVPNVRRWKLECLNALRPAVYLGAGLVEAWDTAAEGARGKKARQETLKRVLKNAKTFVRDLSSEVLRAKELWSEEDFAADAELVYAAHTLHRLNELKVVAEAEQEKGLEAKRKLIREAKRFQGVWCRACRHKCMDQQATHCPTCGVRFTSKGVIAVGDIGSENFQEQTRESRASLADRLAERASLESRPGTAGLIEAPAEEVQPQPSVTFSLETDESSNPLQRSSIESSYTYGSESVSQE</sequence>
<dbReference type="Gene3D" id="2.30.30.140">
    <property type="match status" value="1"/>
</dbReference>
<dbReference type="GO" id="GO:0031146">
    <property type="term" value="P:SCF-dependent proteasomal ubiquitin-dependent protein catabolic process"/>
    <property type="evidence" value="ECO:0007669"/>
    <property type="project" value="TreeGrafter"/>
</dbReference>
<evidence type="ECO:0000256" key="1">
    <source>
        <dbReference type="SAM" id="MobiDB-lite"/>
    </source>
</evidence>
<dbReference type="SMART" id="SM00367">
    <property type="entry name" value="LRR_CC"/>
    <property type="match status" value="5"/>
</dbReference>
<dbReference type="EMBL" id="HBIW01018154">
    <property type="protein sequence ID" value="CAE0700188.1"/>
    <property type="molecule type" value="Transcribed_RNA"/>
</dbReference>
<dbReference type="InterPro" id="IPR032675">
    <property type="entry name" value="LRR_dom_sf"/>
</dbReference>